<dbReference type="eggNOG" id="KOG2106">
    <property type="taxonomic scope" value="Eukaryota"/>
</dbReference>
<evidence type="ECO:0000313" key="9">
    <source>
        <dbReference type="Proteomes" id="UP000011087"/>
    </source>
</evidence>
<feature type="compositionally biased region" description="Low complexity" evidence="4">
    <location>
        <begin position="20"/>
        <end position="29"/>
    </location>
</feature>
<evidence type="ECO:0000313" key="7">
    <source>
        <dbReference type="EMBL" id="EKX41071.1"/>
    </source>
</evidence>
<feature type="compositionally biased region" description="Basic and acidic residues" evidence="4">
    <location>
        <begin position="148"/>
        <end position="175"/>
    </location>
</feature>
<feature type="repeat" description="WD" evidence="3">
    <location>
        <begin position="1415"/>
        <end position="1456"/>
    </location>
</feature>
<reference evidence="9" key="2">
    <citation type="submission" date="2012-11" db="EMBL/GenBank/DDBJ databases">
        <authorList>
            <person name="Kuo A."/>
            <person name="Curtis B.A."/>
            <person name="Tanifuji G."/>
            <person name="Burki F."/>
            <person name="Gruber A."/>
            <person name="Irimia M."/>
            <person name="Maruyama S."/>
            <person name="Arias M.C."/>
            <person name="Ball S.G."/>
            <person name="Gile G.H."/>
            <person name="Hirakawa Y."/>
            <person name="Hopkins J.F."/>
            <person name="Rensing S.A."/>
            <person name="Schmutz J."/>
            <person name="Symeonidi A."/>
            <person name="Elias M."/>
            <person name="Eveleigh R.J."/>
            <person name="Herman E.K."/>
            <person name="Klute M.J."/>
            <person name="Nakayama T."/>
            <person name="Obornik M."/>
            <person name="Reyes-Prieto A."/>
            <person name="Armbrust E.V."/>
            <person name="Aves S.J."/>
            <person name="Beiko R.G."/>
            <person name="Coutinho P."/>
            <person name="Dacks J.B."/>
            <person name="Durnford D.G."/>
            <person name="Fast N.M."/>
            <person name="Green B.R."/>
            <person name="Grisdale C."/>
            <person name="Hempe F."/>
            <person name="Henrissat B."/>
            <person name="Hoppner M.P."/>
            <person name="Ishida K.-I."/>
            <person name="Kim E."/>
            <person name="Koreny L."/>
            <person name="Kroth P.G."/>
            <person name="Liu Y."/>
            <person name="Malik S.-B."/>
            <person name="Maier U.G."/>
            <person name="McRose D."/>
            <person name="Mock T."/>
            <person name="Neilson J.A."/>
            <person name="Onodera N.T."/>
            <person name="Poole A.M."/>
            <person name="Pritham E.J."/>
            <person name="Richards T.A."/>
            <person name="Rocap G."/>
            <person name="Roy S.W."/>
            <person name="Sarai C."/>
            <person name="Schaack S."/>
            <person name="Shirato S."/>
            <person name="Slamovits C.H."/>
            <person name="Spencer D.F."/>
            <person name="Suzuki S."/>
            <person name="Worden A.Z."/>
            <person name="Zauner S."/>
            <person name="Barry K."/>
            <person name="Bell C."/>
            <person name="Bharti A.K."/>
            <person name="Crow J.A."/>
            <person name="Grimwood J."/>
            <person name="Kramer R."/>
            <person name="Lindquist E."/>
            <person name="Lucas S."/>
            <person name="Salamov A."/>
            <person name="McFadden G.I."/>
            <person name="Lane C.E."/>
            <person name="Keeling P.J."/>
            <person name="Gray M.W."/>
            <person name="Grigoriev I.V."/>
            <person name="Archibald J.M."/>
        </authorList>
    </citation>
    <scope>NUCLEOTIDE SEQUENCE</scope>
    <source>
        <strain evidence="9">CCMP2712</strain>
    </source>
</reference>
<feature type="repeat" description="WD" evidence="3">
    <location>
        <begin position="693"/>
        <end position="725"/>
    </location>
</feature>
<dbReference type="Pfam" id="PF23414">
    <property type="entry name" value="Beta-prop_EML_2"/>
    <property type="match status" value="2"/>
</dbReference>
<dbReference type="PROSITE" id="PS50082">
    <property type="entry name" value="WD_REPEATS_2"/>
    <property type="match status" value="4"/>
</dbReference>
<gene>
    <name evidence="7" type="ORF">GUITHDRAFT_112805</name>
</gene>
<feature type="domain" description="EML-like second beta-propeller" evidence="6">
    <location>
        <begin position="571"/>
        <end position="854"/>
    </location>
</feature>
<feature type="compositionally biased region" description="Basic and acidic residues" evidence="4">
    <location>
        <begin position="1"/>
        <end position="12"/>
    </location>
</feature>
<reference evidence="8" key="3">
    <citation type="submission" date="2015-06" db="UniProtKB">
        <authorList>
            <consortium name="EnsemblProtists"/>
        </authorList>
    </citation>
    <scope>IDENTIFICATION</scope>
</reference>
<dbReference type="EnsemblProtists" id="EKX41071">
    <property type="protein sequence ID" value="EKX41071"/>
    <property type="gene ID" value="GUITHDRAFT_112805"/>
</dbReference>
<proteinExistence type="predicted"/>
<feature type="region of interest" description="Disordered" evidence="4">
    <location>
        <begin position="1"/>
        <end position="50"/>
    </location>
</feature>
<dbReference type="SUPFAM" id="SSF50978">
    <property type="entry name" value="WD40 repeat-like"/>
    <property type="match status" value="4"/>
</dbReference>
<dbReference type="KEGG" id="gtt:GUITHDRAFT_112805"/>
<dbReference type="PANTHER" id="PTHR13720:SF33">
    <property type="entry name" value="HELP DOMAIN-CONTAINING PROTEIN"/>
    <property type="match status" value="1"/>
</dbReference>
<dbReference type="Gene3D" id="2.130.10.10">
    <property type="entry name" value="YVTN repeat-like/Quinoprotein amine dehydrogenase"/>
    <property type="match status" value="4"/>
</dbReference>
<accession>L1IXV6</accession>
<feature type="region of interest" description="Disordered" evidence="4">
    <location>
        <begin position="148"/>
        <end position="183"/>
    </location>
</feature>
<dbReference type="SMART" id="SM00320">
    <property type="entry name" value="WD40"/>
    <property type="match status" value="14"/>
</dbReference>
<evidence type="ECO:0000259" key="5">
    <source>
        <dbReference type="Pfam" id="PF23409"/>
    </source>
</evidence>
<dbReference type="STRING" id="905079.L1IXV6"/>
<dbReference type="InterPro" id="IPR050630">
    <property type="entry name" value="WD_repeat_EMAP"/>
</dbReference>
<dbReference type="InterPro" id="IPR001680">
    <property type="entry name" value="WD40_rpt"/>
</dbReference>
<keyword evidence="9" id="KW-1185">Reference proteome</keyword>
<dbReference type="PaxDb" id="55529-EKX41071"/>
<name>L1IXV6_GUITC</name>
<reference evidence="7 9" key="1">
    <citation type="journal article" date="2012" name="Nature">
        <title>Algal genomes reveal evolutionary mosaicism and the fate of nucleomorphs.</title>
        <authorList>
            <consortium name="DOE Joint Genome Institute"/>
            <person name="Curtis B.A."/>
            <person name="Tanifuji G."/>
            <person name="Burki F."/>
            <person name="Gruber A."/>
            <person name="Irimia M."/>
            <person name="Maruyama S."/>
            <person name="Arias M.C."/>
            <person name="Ball S.G."/>
            <person name="Gile G.H."/>
            <person name="Hirakawa Y."/>
            <person name="Hopkins J.F."/>
            <person name="Kuo A."/>
            <person name="Rensing S.A."/>
            <person name="Schmutz J."/>
            <person name="Symeonidi A."/>
            <person name="Elias M."/>
            <person name="Eveleigh R.J."/>
            <person name="Herman E.K."/>
            <person name="Klute M.J."/>
            <person name="Nakayama T."/>
            <person name="Obornik M."/>
            <person name="Reyes-Prieto A."/>
            <person name="Armbrust E.V."/>
            <person name="Aves S.J."/>
            <person name="Beiko R.G."/>
            <person name="Coutinho P."/>
            <person name="Dacks J.B."/>
            <person name="Durnford D.G."/>
            <person name="Fast N.M."/>
            <person name="Green B.R."/>
            <person name="Grisdale C.J."/>
            <person name="Hempel F."/>
            <person name="Henrissat B."/>
            <person name="Hoppner M.P."/>
            <person name="Ishida K."/>
            <person name="Kim E."/>
            <person name="Koreny L."/>
            <person name="Kroth P.G."/>
            <person name="Liu Y."/>
            <person name="Malik S.B."/>
            <person name="Maier U.G."/>
            <person name="McRose D."/>
            <person name="Mock T."/>
            <person name="Neilson J.A."/>
            <person name="Onodera N.T."/>
            <person name="Poole A.M."/>
            <person name="Pritham E.J."/>
            <person name="Richards T.A."/>
            <person name="Rocap G."/>
            <person name="Roy S.W."/>
            <person name="Sarai C."/>
            <person name="Schaack S."/>
            <person name="Shirato S."/>
            <person name="Slamovits C.H."/>
            <person name="Spencer D.F."/>
            <person name="Suzuki S."/>
            <person name="Worden A.Z."/>
            <person name="Zauner S."/>
            <person name="Barry K."/>
            <person name="Bell C."/>
            <person name="Bharti A.K."/>
            <person name="Crow J.A."/>
            <person name="Grimwood J."/>
            <person name="Kramer R."/>
            <person name="Lindquist E."/>
            <person name="Lucas S."/>
            <person name="Salamov A."/>
            <person name="McFadden G.I."/>
            <person name="Lane C.E."/>
            <person name="Keeling P.J."/>
            <person name="Gray M.W."/>
            <person name="Grigoriev I.V."/>
            <person name="Archibald J.M."/>
        </authorList>
    </citation>
    <scope>NUCLEOTIDE SEQUENCE</scope>
    <source>
        <strain evidence="7 9">CCMP2712</strain>
    </source>
</reference>
<dbReference type="InterPro" id="IPR055442">
    <property type="entry name" value="Beta-prop_EML-like_2nd"/>
</dbReference>
<organism evidence="7">
    <name type="scientific">Guillardia theta (strain CCMP2712)</name>
    <name type="common">Cryptophyte</name>
    <dbReference type="NCBI Taxonomy" id="905079"/>
    <lineage>
        <taxon>Eukaryota</taxon>
        <taxon>Cryptophyceae</taxon>
        <taxon>Pyrenomonadales</taxon>
        <taxon>Geminigeraceae</taxon>
        <taxon>Guillardia</taxon>
    </lineage>
</organism>
<dbReference type="HOGENOM" id="CLU_001930_1_0_1"/>
<keyword evidence="1 3" id="KW-0853">WD repeat</keyword>
<keyword evidence="2" id="KW-0677">Repeat</keyword>
<dbReference type="PROSITE" id="PS50294">
    <property type="entry name" value="WD_REPEATS_REGION"/>
    <property type="match status" value="2"/>
</dbReference>
<evidence type="ECO:0000259" key="6">
    <source>
        <dbReference type="Pfam" id="PF23414"/>
    </source>
</evidence>
<dbReference type="OMA" id="NGHDDCI"/>
<sequence>MSLPSRDRDLSSQRDLTPQSTPARSTSRNSRARTDVDMYSPTPNGEGQADMFSSVDAAAQEIKRELNVQGEMVRDNRDRVEAMRKQLKRFQQITADNDKEIKALRAERFKMMSEMAEVAPESTIKFASEEDTMRRNFSKSSFLVPHADFSHEEQKELESRVLEDESEMEESRTGSDSDSEVGSVCGNTGISEDFDYEIDSIPSIKQYRSQICEPKAREQDTENIALNISIDYTFGYGIRGVSNNLFWTASRHFVYFVSSFGVVQDPISLEQRHFIGHRQQINCICLHPDGCTVATGEKALEPKVYVWDSSSAFPNPKAAPIQGFHTKGIRSMCFGKDGRYLFIVGCDENNTISMYDWRAGQILCSEFGGKGSILMVRCNLFDGDFATVGPRHMRLWKLVVSTGMEYISGSTPMSTWQKKLKWENGVFGRHGRDKSHTLLCVDFVGPGITVTGSKAGEIFVWKGLVLVQSVQAHRGPVFSLAVTPMESFCLVNSGGKDGRVGSWIYDSSLRISETFVELPNNYQNTVRAMSRHSTTNEILVGTAAGIILKLSMNSDLAWKTVVDGHGRGTLNAISVHSSGQMFVSGGSDAVLYLWQIRHSEALWKCVLANSISSVAYSPDCSRIACGMEKGGGIIVSQTPSKRLSVTSYKWAENLKFPISIISYSPDGGLLAFSCKNKIEIISSNSTRVKLGSFGHHHSSVKSIDWSSDGEYIVSSAENYELLFWSRSSCSPVFASSLAELYYPDNRPSWKTWTSRLGWPVLGLIADNEDENKIASLSRDSTVNRCAVGYIDGNIRLVPYPCETSFGSWKGQKHIGPVSNVVFCTELDEERETVNARTSLLSAGLLDICLCMWKVYKASDELHDVDSNFKNVREQHEEVHRYIELSSLYLEQVASEVDPVLHQEPDEFESVRPFAQSIYPPTSYTYSDLIQHKLQRIRICGLTCLHGDSILLGKRDSTVLYAADGLCIVHNLSPDLDDRIPTQKCFSRHKGSVISMDRHVDQVTVVSCDNGKDSPILIWSMESLMLQSELTVPEGKPCLVSFSQDEEGQFLVVLSVSSRVLIWVWDWRQAEIIAMEIADENIHNKVLCVAQSSFQNVSGFSVLTSGVNHLKLWRCYGFSDSHKKMKMQASQLRTKNEDLPLFLSATFLSQDLFATGSEWGEIYLWKDVSLIKKFQCHAGPIFAIERDDLSATVLTAGREKSIKFWGYDFNLKFEISLEQFLDGSIIEDRRNKSNFCIYSAKWNSLHNRVTFVTSTHDLFHLSFQESTLKEIQYDLCYHHKGKITCIASHPRKLLFASAAEDYTIRIWSMERDPQDPQLLGIIDLPEKPTAICMLGSEQSRLIVGFVTGMITMIEMDQLHGRASLEDFKVSDTVKRSSERVSCLAVSPCETFLACGSADSSIYLFEIARRLEFVVALKGHMGFVSEIDWDVQSRYLQSTSSCEELKFWSLESRREVKRGNEVCDLNWAKFTCRFGWAVQSCIPPVDTSILKVVCRQNVEPYRYFCAGYEDGSIKLFPFPSRNSTFCKSFQAISSNIQHLAFSFDDSLLVVASGNNPILEFFHVAEDIPIPETNDDIESIIRRYDKFRKEFVDDERDTPDTGEDENISVVKPYFKALFPPDNISNLKSGQNNIKGIELDHVYGYRGQLEFTMCWTCQALE</sequence>
<dbReference type="InterPro" id="IPR055439">
    <property type="entry name" value="Beta-prop_EML_1st"/>
</dbReference>
<dbReference type="InterPro" id="IPR015943">
    <property type="entry name" value="WD40/YVTN_repeat-like_dom_sf"/>
</dbReference>
<dbReference type="Pfam" id="PF23409">
    <property type="entry name" value="Beta-prop_EML"/>
    <property type="match status" value="2"/>
</dbReference>
<evidence type="ECO:0000256" key="4">
    <source>
        <dbReference type="SAM" id="MobiDB-lite"/>
    </source>
</evidence>
<evidence type="ECO:0000256" key="1">
    <source>
        <dbReference type="ARBA" id="ARBA00022574"/>
    </source>
</evidence>
<feature type="repeat" description="WD" evidence="3">
    <location>
        <begin position="1275"/>
        <end position="1309"/>
    </location>
</feature>
<evidence type="ECO:0008006" key="10">
    <source>
        <dbReference type="Google" id="ProtNLM"/>
    </source>
</evidence>
<feature type="domain" description="EML-like first beta-propeller" evidence="5">
    <location>
        <begin position="981"/>
        <end position="1218"/>
    </location>
</feature>
<dbReference type="Proteomes" id="UP000011087">
    <property type="component" value="Unassembled WGS sequence"/>
</dbReference>
<evidence type="ECO:0000256" key="3">
    <source>
        <dbReference type="PROSITE-ProRule" id="PRU00221"/>
    </source>
</evidence>
<dbReference type="PANTHER" id="PTHR13720">
    <property type="entry name" value="WD-40 REPEAT PROTEIN"/>
    <property type="match status" value="1"/>
</dbReference>
<feature type="repeat" description="WD" evidence="3">
    <location>
        <begin position="570"/>
        <end position="604"/>
    </location>
</feature>
<evidence type="ECO:0000313" key="8">
    <source>
        <dbReference type="EnsemblProtists" id="EKX41071"/>
    </source>
</evidence>
<feature type="domain" description="EML-like second beta-propeller" evidence="6">
    <location>
        <begin position="1284"/>
        <end position="1553"/>
    </location>
</feature>
<dbReference type="EMBL" id="JH993026">
    <property type="protein sequence ID" value="EKX41071.1"/>
    <property type="molecule type" value="Genomic_DNA"/>
</dbReference>
<dbReference type="InterPro" id="IPR036322">
    <property type="entry name" value="WD40_repeat_dom_sf"/>
</dbReference>
<feature type="domain" description="EML-like first beta-propeller" evidence="5">
    <location>
        <begin position="270"/>
        <end position="549"/>
    </location>
</feature>
<dbReference type="GO" id="GO:0008017">
    <property type="term" value="F:microtubule binding"/>
    <property type="evidence" value="ECO:0007669"/>
    <property type="project" value="TreeGrafter"/>
</dbReference>
<dbReference type="RefSeq" id="XP_005828051.1">
    <property type="nucleotide sequence ID" value="XM_005827994.1"/>
</dbReference>
<dbReference type="OrthoDB" id="47802at2759"/>
<protein>
    <recommendedName>
        <fullName evidence="10">HELP domain-containing protein</fullName>
    </recommendedName>
</protein>
<dbReference type="GeneID" id="17297811"/>
<evidence type="ECO:0000256" key="2">
    <source>
        <dbReference type="ARBA" id="ARBA00022737"/>
    </source>
</evidence>